<reference evidence="2 3" key="1">
    <citation type="submission" date="2024-03" db="EMBL/GenBank/DDBJ databases">
        <title>YIM 134122 draft genome.</title>
        <authorList>
            <person name="Zuo S."/>
            <person name="Xiong L."/>
        </authorList>
    </citation>
    <scope>NUCLEOTIDE SEQUENCE [LARGE SCALE GENOMIC DNA]</scope>
    <source>
        <strain evidence="2 3">YIM 134122</strain>
    </source>
</reference>
<evidence type="ECO:0000259" key="1">
    <source>
        <dbReference type="PROSITE" id="PS50995"/>
    </source>
</evidence>
<dbReference type="InterPro" id="IPR036390">
    <property type="entry name" value="WH_DNA-bd_sf"/>
</dbReference>
<protein>
    <submittedName>
        <fullName evidence="2">MarR family transcriptional regulator</fullName>
    </submittedName>
</protein>
<dbReference type="InterPro" id="IPR000835">
    <property type="entry name" value="HTH_MarR-typ"/>
</dbReference>
<dbReference type="InterPro" id="IPR036388">
    <property type="entry name" value="WH-like_DNA-bd_sf"/>
</dbReference>
<proteinExistence type="predicted"/>
<evidence type="ECO:0000313" key="2">
    <source>
        <dbReference type="EMBL" id="MEN1947138.1"/>
    </source>
</evidence>
<keyword evidence="3" id="KW-1185">Reference proteome</keyword>
<evidence type="ECO:0000313" key="3">
    <source>
        <dbReference type="Proteomes" id="UP001425155"/>
    </source>
</evidence>
<feature type="domain" description="HTH marR-type" evidence="1">
    <location>
        <begin position="10"/>
        <end position="150"/>
    </location>
</feature>
<dbReference type="SMART" id="SM00347">
    <property type="entry name" value="HTH_MARR"/>
    <property type="match status" value="1"/>
</dbReference>
<organism evidence="2 3">
    <name type="scientific">Leifsonia stereocauli</name>
    <dbReference type="NCBI Taxonomy" id="3134136"/>
    <lineage>
        <taxon>Bacteria</taxon>
        <taxon>Bacillati</taxon>
        <taxon>Actinomycetota</taxon>
        <taxon>Actinomycetes</taxon>
        <taxon>Micrococcales</taxon>
        <taxon>Microbacteriaceae</taxon>
        <taxon>Leifsonia</taxon>
    </lineage>
</organism>
<dbReference type="PRINTS" id="PR00598">
    <property type="entry name" value="HTHMARR"/>
</dbReference>
<dbReference type="Proteomes" id="UP001425155">
    <property type="component" value="Unassembled WGS sequence"/>
</dbReference>
<gene>
    <name evidence="2" type="ORF">WJX64_11320</name>
</gene>
<dbReference type="Pfam" id="PF12802">
    <property type="entry name" value="MarR_2"/>
    <property type="match status" value="1"/>
</dbReference>
<dbReference type="PROSITE" id="PS50995">
    <property type="entry name" value="HTH_MARR_2"/>
    <property type="match status" value="1"/>
</dbReference>
<dbReference type="Gene3D" id="1.10.10.10">
    <property type="entry name" value="Winged helix-like DNA-binding domain superfamily/Winged helix DNA-binding domain"/>
    <property type="match status" value="1"/>
</dbReference>
<comment type="caution">
    <text evidence="2">The sequence shown here is derived from an EMBL/GenBank/DDBJ whole genome shotgun (WGS) entry which is preliminary data.</text>
</comment>
<dbReference type="PANTHER" id="PTHR33164">
    <property type="entry name" value="TRANSCRIPTIONAL REGULATOR, MARR FAMILY"/>
    <property type="match status" value="1"/>
</dbReference>
<dbReference type="EMBL" id="JBCLVG010000002">
    <property type="protein sequence ID" value="MEN1947138.1"/>
    <property type="molecule type" value="Genomic_DNA"/>
</dbReference>
<dbReference type="InterPro" id="IPR039422">
    <property type="entry name" value="MarR/SlyA-like"/>
</dbReference>
<dbReference type="PANTHER" id="PTHR33164:SF106">
    <property type="entry name" value="TRANSCRIPTIONAL REGULATORY PROTEIN"/>
    <property type="match status" value="1"/>
</dbReference>
<dbReference type="RefSeq" id="WP_342115166.1">
    <property type="nucleotide sequence ID" value="NZ_JBCAUN010000002.1"/>
</dbReference>
<sequence length="165" mass="17975">MGVEDETGVEAGSLRRITRAHQRLHSATEQVSSAFATLQGLHQIDLEALLAVMNAERAGSPLTPGQLGAAVRLSSAATTGLVDRLERAGHLERRRDDEDRRRVHLYYADASMKVAEQFFGPLGKISSDLLARYTPQERELINGYLEAAADGMAAHARALREPGDN</sequence>
<name>A0ABU9W5L3_9MICO</name>
<dbReference type="SUPFAM" id="SSF46785">
    <property type="entry name" value="Winged helix' DNA-binding domain"/>
    <property type="match status" value="1"/>
</dbReference>
<accession>A0ABU9W5L3</accession>